<dbReference type="EMBL" id="BDFE01000020">
    <property type="protein sequence ID" value="GAU09802.1"/>
    <property type="molecule type" value="Genomic_DNA"/>
</dbReference>
<proteinExistence type="predicted"/>
<dbReference type="AlphaFoldDB" id="A0A194AI94"/>
<name>A0A194AI94_9BACT</name>
<organism evidence="2 3">
    <name type="scientific">Desulfoplanes formicivorans</name>
    <dbReference type="NCBI Taxonomy" id="1592317"/>
    <lineage>
        <taxon>Bacteria</taxon>
        <taxon>Pseudomonadati</taxon>
        <taxon>Thermodesulfobacteriota</taxon>
        <taxon>Desulfovibrionia</taxon>
        <taxon>Desulfovibrionales</taxon>
        <taxon>Desulfoplanaceae</taxon>
        <taxon>Desulfoplanes</taxon>
    </lineage>
</organism>
<gene>
    <name evidence="2" type="ORF">DPF_2536</name>
</gene>
<feature type="domain" description="PilZ" evidence="1">
    <location>
        <begin position="7"/>
        <end position="128"/>
    </location>
</feature>
<evidence type="ECO:0000259" key="1">
    <source>
        <dbReference type="Pfam" id="PF07238"/>
    </source>
</evidence>
<dbReference type="Proteomes" id="UP000095200">
    <property type="component" value="Unassembled WGS sequence"/>
</dbReference>
<accession>A0A194AI94</accession>
<dbReference type="SUPFAM" id="SSF141371">
    <property type="entry name" value="PilZ domain-like"/>
    <property type="match status" value="1"/>
</dbReference>
<dbReference type="InterPro" id="IPR009875">
    <property type="entry name" value="PilZ_domain"/>
</dbReference>
<dbReference type="GO" id="GO:0035438">
    <property type="term" value="F:cyclic-di-GMP binding"/>
    <property type="evidence" value="ECO:0007669"/>
    <property type="project" value="InterPro"/>
</dbReference>
<reference evidence="3" key="1">
    <citation type="submission" date="2016-06" db="EMBL/GenBank/DDBJ databases">
        <title>Draft genome sequence of Desulfoplanes formicivorans strain Pf12B.</title>
        <authorList>
            <person name="Watanabe M."/>
            <person name="Kojima H."/>
            <person name="Fukui M."/>
        </authorList>
    </citation>
    <scope>NUCLEOTIDE SEQUENCE [LARGE SCALE GENOMIC DNA]</scope>
    <source>
        <strain evidence="3">Pf12B</strain>
    </source>
</reference>
<comment type="caution">
    <text evidence="2">The sequence shown here is derived from an EMBL/GenBank/DDBJ whole genome shotgun (WGS) entry which is preliminary data.</text>
</comment>
<evidence type="ECO:0000313" key="2">
    <source>
        <dbReference type="EMBL" id="GAU09802.1"/>
    </source>
</evidence>
<dbReference type="Gene3D" id="2.40.10.220">
    <property type="entry name" value="predicted glycosyltransferase like domains"/>
    <property type="match status" value="1"/>
</dbReference>
<dbReference type="Pfam" id="PF07238">
    <property type="entry name" value="PilZ"/>
    <property type="match status" value="1"/>
</dbReference>
<protein>
    <submittedName>
        <fullName evidence="2">Pilus assembly protein PilZ</fullName>
    </submittedName>
</protein>
<dbReference type="OrthoDB" id="5465017at2"/>
<dbReference type="RefSeq" id="WP_069860034.1">
    <property type="nucleotide sequence ID" value="NZ_BDFE01000020.1"/>
</dbReference>
<keyword evidence="3" id="KW-1185">Reference proteome</keyword>
<sequence length="135" mass="15532">MAIDEKDRRQFARLPRQFRMEISAFTFPLSKMRPFDVTGVDIGEGGVAVRCPKEFGVGEQVQLKIYIPKLNRYHPGFFKVFEHDLGQYIVAVAKIAWSKSDPDQGDYMYGLEFVDVYEDDLKALHNLIRNGLEQG</sequence>
<evidence type="ECO:0000313" key="3">
    <source>
        <dbReference type="Proteomes" id="UP000095200"/>
    </source>
</evidence>
<dbReference type="STRING" id="1592317.DPF_2536"/>